<organism evidence="1">
    <name type="scientific">Rhipicephalus zambeziensis</name>
    <dbReference type="NCBI Taxonomy" id="60191"/>
    <lineage>
        <taxon>Eukaryota</taxon>
        <taxon>Metazoa</taxon>
        <taxon>Ecdysozoa</taxon>
        <taxon>Arthropoda</taxon>
        <taxon>Chelicerata</taxon>
        <taxon>Arachnida</taxon>
        <taxon>Acari</taxon>
        <taxon>Parasitiformes</taxon>
        <taxon>Ixodida</taxon>
        <taxon>Ixodoidea</taxon>
        <taxon>Ixodidae</taxon>
        <taxon>Rhipicephalinae</taxon>
        <taxon>Rhipicephalus</taxon>
        <taxon>Rhipicephalus</taxon>
    </lineage>
</organism>
<proteinExistence type="predicted"/>
<sequence>MVAYSSKRLNDTMSAMKFALVLIFALAVTIINISATIPQPPPFHLCINGKNGTRCPPHSGNRFCGRGCNCTKNGRRRKWRCEWA</sequence>
<reference evidence="1" key="1">
    <citation type="journal article" date="2017" name="Parasit. Vectors">
        <title>Sialotranscriptomics of Rhipicephalus zambeziensis reveals intricate expression profiles of secretory proteins and suggests tight temporal transcriptional regulation during blood-feeding.</title>
        <authorList>
            <person name="de Castro M.H."/>
            <person name="de Klerk D."/>
            <person name="Pienaar R."/>
            <person name="Rees D.J.G."/>
            <person name="Mans B.J."/>
        </authorList>
    </citation>
    <scope>NUCLEOTIDE SEQUENCE</scope>
    <source>
        <tissue evidence="1">Salivary glands</tissue>
    </source>
</reference>
<dbReference type="AlphaFoldDB" id="A0A224Y9Y0"/>
<name>A0A224Y9Y0_9ACAR</name>
<accession>A0A224Y9Y0</accession>
<evidence type="ECO:0000313" key="1">
    <source>
        <dbReference type="EMBL" id="MAA14518.1"/>
    </source>
</evidence>
<dbReference type="EMBL" id="GFPF01003372">
    <property type="protein sequence ID" value="MAA14518.1"/>
    <property type="molecule type" value="Transcribed_RNA"/>
</dbReference>
<protein>
    <submittedName>
        <fullName evidence="1">Uncharacterized protein</fullName>
    </submittedName>
</protein>